<dbReference type="KEGG" id="ppd:Ppro_2089"/>
<feature type="domain" description="PAS" evidence="7">
    <location>
        <begin position="302"/>
        <end position="375"/>
    </location>
</feature>
<dbReference type="SMART" id="SM00387">
    <property type="entry name" value="HATPase_c"/>
    <property type="match status" value="1"/>
</dbReference>
<dbReference type="SUPFAM" id="SSF52172">
    <property type="entry name" value="CheY-like"/>
    <property type="match status" value="1"/>
</dbReference>
<protein>
    <recommendedName>
        <fullName evidence="2">histidine kinase</fullName>
        <ecNumber evidence="2">2.7.13.3</ecNumber>
    </recommendedName>
</protein>
<keyword evidence="10" id="KW-1185">Reference proteome</keyword>
<dbReference type="Pfam" id="PF10114">
    <property type="entry name" value="PocR"/>
    <property type="match status" value="1"/>
</dbReference>
<dbReference type="SMART" id="SM00448">
    <property type="entry name" value="REC"/>
    <property type="match status" value="1"/>
</dbReference>
<dbReference type="STRING" id="338966.Ppro_2089"/>
<evidence type="ECO:0000256" key="2">
    <source>
        <dbReference type="ARBA" id="ARBA00012438"/>
    </source>
</evidence>
<dbReference type="eggNOG" id="COG0784">
    <property type="taxonomic scope" value="Bacteria"/>
</dbReference>
<name>A1AQS7_PELPD</name>
<dbReference type="InterPro" id="IPR000700">
    <property type="entry name" value="PAS-assoc_C"/>
</dbReference>
<dbReference type="CDD" id="cd17546">
    <property type="entry name" value="REC_hyHK_CKI1_RcsC-like"/>
    <property type="match status" value="1"/>
</dbReference>
<dbReference type="PANTHER" id="PTHR43065">
    <property type="entry name" value="SENSOR HISTIDINE KINASE"/>
    <property type="match status" value="1"/>
</dbReference>
<dbReference type="EMBL" id="CP000482">
    <property type="protein sequence ID" value="ABK99697.1"/>
    <property type="molecule type" value="Genomic_DNA"/>
</dbReference>
<dbReference type="EC" id="2.7.13.3" evidence="2"/>
<dbReference type="Pfam" id="PF08447">
    <property type="entry name" value="PAS_3"/>
    <property type="match status" value="1"/>
</dbReference>
<evidence type="ECO:0000256" key="3">
    <source>
        <dbReference type="ARBA" id="ARBA00022553"/>
    </source>
</evidence>
<dbReference type="OrthoDB" id="9758831at2"/>
<dbReference type="SMART" id="SM00091">
    <property type="entry name" value="PAS"/>
    <property type="match status" value="2"/>
</dbReference>
<dbReference type="InterPro" id="IPR000014">
    <property type="entry name" value="PAS"/>
</dbReference>
<dbReference type="NCBIfam" id="TIGR00229">
    <property type="entry name" value="sensory_box"/>
    <property type="match status" value="2"/>
</dbReference>
<dbReference type="SUPFAM" id="SSF55874">
    <property type="entry name" value="ATPase domain of HSP90 chaperone/DNA topoisomerase II/histidine kinase"/>
    <property type="match status" value="1"/>
</dbReference>
<dbReference type="PROSITE" id="PS50109">
    <property type="entry name" value="HIS_KIN"/>
    <property type="match status" value="1"/>
</dbReference>
<keyword evidence="9" id="KW-0418">Kinase</keyword>
<dbReference type="PRINTS" id="PR00344">
    <property type="entry name" value="BCTRLSENSOR"/>
</dbReference>
<sequence>MTYTISELIDIDELRSLCELFTRMTGFVTAILDMEGNILIATGWQDICTRFHRATPASAARCRESDVYLAGKLLQGETYTLYACRNGLVDVAVPIVVAGMQVGKLYSGQFLFAPPDTDFFRRQGAEFGFDEASYLEALARVPVVSEERVRLVMEFLCRLAEMIGRMGLASKNARQASLVVENSPVTLFRWKAAAGWPVEFVSENVVQFGYAPEELLSGNVSFASLIHPADLERVVAEVGGNGEDVSDTLSQEYRLVTKSGEVRWVDDRTTVERDGEGRITHYQGIAMDITERRHAADELAMEKERLAVTLRSIGDGVITADMEGRVILLNKVAEELTGWKQEEARGKAFDEVFRIIDERTRQQRSSPVAHVLKNGSGSELAHNTVLVARDGRERLIADSVAPIRDRESRLVGVVLVFRDITEKKRIEQELFNAHRLESIGVLAGGIAHDFNNLLTAILGNISLAKMLVSEGDRMFRNLDEAEKASLRAKGLTQQLLTFSRGGAPVRRTLSLAAIIRESAAFTLSGSGTTCRFILPEDLWPVEADEGQISQVINNLVLNADQAMPGGGEVEISCANVVIDAKSQLPLPAGAHVRIAVSDRGQGIPQEAITRIFDPYFTTKRNGTGLGLATVYSIIRNHDGHIAATSRQGGGSTFTIHLPALVEGEVPVAPEETVVDSGRGTVLVMDDEESIREIAGEMLSYLGYDATVACDGAEAVELYRQARERGQPFSVVLMDLTIPGGMGGREAITRLRQMDESVLAVVSSGYSTDPIMADYRAYGFSGVIIKPYRVAELKSVLDQLLAS</sequence>
<dbReference type="PROSITE" id="PS50110">
    <property type="entry name" value="RESPONSE_REGULATORY"/>
    <property type="match status" value="1"/>
</dbReference>
<evidence type="ECO:0000259" key="6">
    <source>
        <dbReference type="PROSITE" id="PS50110"/>
    </source>
</evidence>
<evidence type="ECO:0000256" key="4">
    <source>
        <dbReference type="PROSITE-ProRule" id="PRU00169"/>
    </source>
</evidence>
<dbReference type="InterPro" id="IPR001610">
    <property type="entry name" value="PAC"/>
</dbReference>
<reference evidence="9 10" key="1">
    <citation type="submission" date="2006-10" db="EMBL/GenBank/DDBJ databases">
        <title>Complete sequence of chromosome of Pelobacter propionicus DSM 2379.</title>
        <authorList>
            <consortium name="US DOE Joint Genome Institute"/>
            <person name="Copeland A."/>
            <person name="Lucas S."/>
            <person name="Lapidus A."/>
            <person name="Barry K."/>
            <person name="Detter J.C."/>
            <person name="Glavina del Rio T."/>
            <person name="Hammon N."/>
            <person name="Israni S."/>
            <person name="Dalin E."/>
            <person name="Tice H."/>
            <person name="Pitluck S."/>
            <person name="Saunders E."/>
            <person name="Brettin T."/>
            <person name="Bruce D."/>
            <person name="Han C."/>
            <person name="Tapia R."/>
            <person name="Schmutz J."/>
            <person name="Larimer F."/>
            <person name="Land M."/>
            <person name="Hauser L."/>
            <person name="Kyrpides N."/>
            <person name="Kim E."/>
            <person name="Lovley D."/>
            <person name="Richardson P."/>
        </authorList>
    </citation>
    <scope>NUCLEOTIDE SEQUENCE [LARGE SCALE GENOMIC DNA]</scope>
    <source>
        <strain evidence="10">DSM 2379 / NBRC 103807 / OttBd1</strain>
    </source>
</reference>
<dbReference type="CDD" id="cd00082">
    <property type="entry name" value="HisKA"/>
    <property type="match status" value="1"/>
</dbReference>
<feature type="modified residue" description="4-aspartylphosphate" evidence="4">
    <location>
        <position position="734"/>
    </location>
</feature>
<dbReference type="Gene3D" id="3.30.565.10">
    <property type="entry name" value="Histidine kinase-like ATPase, C-terminal domain"/>
    <property type="match status" value="1"/>
</dbReference>
<evidence type="ECO:0000313" key="10">
    <source>
        <dbReference type="Proteomes" id="UP000006732"/>
    </source>
</evidence>
<dbReference type="AlphaFoldDB" id="A1AQS7"/>
<dbReference type="Pfam" id="PF00072">
    <property type="entry name" value="Response_reg"/>
    <property type="match status" value="1"/>
</dbReference>
<proteinExistence type="predicted"/>
<gene>
    <name evidence="9" type="ordered locus">Ppro_2089</name>
</gene>
<dbReference type="eggNOG" id="COG4936">
    <property type="taxonomic scope" value="Bacteria"/>
</dbReference>
<feature type="domain" description="PAS" evidence="7">
    <location>
        <begin position="208"/>
        <end position="252"/>
    </location>
</feature>
<dbReference type="InterPro" id="IPR018771">
    <property type="entry name" value="PocR_dom"/>
</dbReference>
<dbReference type="InterPro" id="IPR005467">
    <property type="entry name" value="His_kinase_dom"/>
</dbReference>
<feature type="domain" description="PAC" evidence="8">
    <location>
        <begin position="380"/>
        <end position="432"/>
    </location>
</feature>
<dbReference type="SUPFAM" id="SSF55785">
    <property type="entry name" value="PYP-like sensor domain (PAS domain)"/>
    <property type="match status" value="2"/>
</dbReference>
<dbReference type="SMART" id="SM00086">
    <property type="entry name" value="PAC"/>
    <property type="match status" value="2"/>
</dbReference>
<dbReference type="PROSITE" id="PS50112">
    <property type="entry name" value="PAS"/>
    <property type="match status" value="2"/>
</dbReference>
<dbReference type="InterPro" id="IPR013656">
    <property type="entry name" value="PAS_4"/>
</dbReference>
<dbReference type="Pfam" id="PF02518">
    <property type="entry name" value="HATPase_c"/>
    <property type="match status" value="1"/>
</dbReference>
<dbReference type="PROSITE" id="PS50113">
    <property type="entry name" value="PAC"/>
    <property type="match status" value="2"/>
</dbReference>
<dbReference type="Gene3D" id="3.30.450.20">
    <property type="entry name" value="PAS domain"/>
    <property type="match status" value="2"/>
</dbReference>
<dbReference type="InterPro" id="IPR013655">
    <property type="entry name" value="PAS_fold_3"/>
</dbReference>
<comment type="catalytic activity">
    <reaction evidence="1">
        <text>ATP + protein L-histidine = ADP + protein N-phospho-L-histidine.</text>
        <dbReference type="EC" id="2.7.13.3"/>
    </reaction>
</comment>
<dbReference type="InterPro" id="IPR001789">
    <property type="entry name" value="Sig_transdc_resp-reg_receiver"/>
</dbReference>
<evidence type="ECO:0000259" key="8">
    <source>
        <dbReference type="PROSITE" id="PS50113"/>
    </source>
</evidence>
<keyword evidence="9" id="KW-0808">Transferase</keyword>
<dbReference type="Pfam" id="PF00512">
    <property type="entry name" value="HisKA"/>
    <property type="match status" value="1"/>
</dbReference>
<organism evidence="9 10">
    <name type="scientific">Pelobacter propionicus (strain DSM 2379 / NBRC 103807 / OttBd1)</name>
    <dbReference type="NCBI Taxonomy" id="338966"/>
    <lineage>
        <taxon>Bacteria</taxon>
        <taxon>Pseudomonadati</taxon>
        <taxon>Thermodesulfobacteriota</taxon>
        <taxon>Desulfuromonadia</taxon>
        <taxon>Desulfuromonadales</taxon>
        <taxon>Desulfuromonadaceae</taxon>
        <taxon>Pelobacter</taxon>
    </lineage>
</organism>
<feature type="domain" description="PAC" evidence="8">
    <location>
        <begin position="249"/>
        <end position="301"/>
    </location>
</feature>
<dbReference type="InterPro" id="IPR004358">
    <property type="entry name" value="Sig_transdc_His_kin-like_C"/>
</dbReference>
<dbReference type="InterPro" id="IPR003594">
    <property type="entry name" value="HATPase_dom"/>
</dbReference>
<dbReference type="InterPro" id="IPR003661">
    <property type="entry name" value="HisK_dim/P_dom"/>
</dbReference>
<dbReference type="eggNOG" id="COG2202">
    <property type="taxonomic scope" value="Bacteria"/>
</dbReference>
<dbReference type="InterPro" id="IPR036890">
    <property type="entry name" value="HATPase_C_sf"/>
</dbReference>
<dbReference type="Gene3D" id="1.10.287.130">
    <property type="match status" value="1"/>
</dbReference>
<evidence type="ECO:0000256" key="1">
    <source>
        <dbReference type="ARBA" id="ARBA00000085"/>
    </source>
</evidence>
<dbReference type="InterPro" id="IPR035965">
    <property type="entry name" value="PAS-like_dom_sf"/>
</dbReference>
<dbReference type="PANTHER" id="PTHR43065:SF42">
    <property type="entry name" value="TWO-COMPONENT SENSOR PPRA"/>
    <property type="match status" value="1"/>
</dbReference>
<dbReference type="GO" id="GO:0000155">
    <property type="term" value="F:phosphorelay sensor kinase activity"/>
    <property type="evidence" value="ECO:0007669"/>
    <property type="project" value="InterPro"/>
</dbReference>
<dbReference type="Pfam" id="PF08448">
    <property type="entry name" value="PAS_4"/>
    <property type="match status" value="1"/>
</dbReference>
<dbReference type="SUPFAM" id="SSF47384">
    <property type="entry name" value="Homodimeric domain of signal transducing histidine kinase"/>
    <property type="match status" value="1"/>
</dbReference>
<dbReference type="Proteomes" id="UP000006732">
    <property type="component" value="Chromosome"/>
</dbReference>
<evidence type="ECO:0000259" key="7">
    <source>
        <dbReference type="PROSITE" id="PS50112"/>
    </source>
</evidence>
<feature type="domain" description="Histidine kinase" evidence="5">
    <location>
        <begin position="445"/>
        <end position="661"/>
    </location>
</feature>
<feature type="domain" description="Response regulatory" evidence="6">
    <location>
        <begin position="680"/>
        <end position="800"/>
    </location>
</feature>
<dbReference type="InterPro" id="IPR011006">
    <property type="entry name" value="CheY-like_superfamily"/>
</dbReference>
<accession>A1AQS7</accession>
<keyword evidence="3 4" id="KW-0597">Phosphoprotein</keyword>
<dbReference type="RefSeq" id="WP_011735963.1">
    <property type="nucleotide sequence ID" value="NC_008609.1"/>
</dbReference>
<dbReference type="Gene3D" id="3.40.50.2300">
    <property type="match status" value="1"/>
</dbReference>
<dbReference type="InterPro" id="IPR036097">
    <property type="entry name" value="HisK_dim/P_sf"/>
</dbReference>
<dbReference type="SMART" id="SM00388">
    <property type="entry name" value="HisKA"/>
    <property type="match status" value="1"/>
</dbReference>
<dbReference type="HOGENOM" id="CLU_000445_114_51_7"/>
<evidence type="ECO:0000259" key="5">
    <source>
        <dbReference type="PROSITE" id="PS50109"/>
    </source>
</evidence>
<dbReference type="eggNOG" id="COG5002">
    <property type="taxonomic scope" value="Bacteria"/>
</dbReference>
<dbReference type="CDD" id="cd00130">
    <property type="entry name" value="PAS"/>
    <property type="match status" value="2"/>
</dbReference>
<evidence type="ECO:0000313" key="9">
    <source>
        <dbReference type="EMBL" id="ABK99697.1"/>
    </source>
</evidence>